<organism evidence="1">
    <name type="scientific">marine metagenome</name>
    <dbReference type="NCBI Taxonomy" id="408172"/>
    <lineage>
        <taxon>unclassified sequences</taxon>
        <taxon>metagenomes</taxon>
        <taxon>ecological metagenomes</taxon>
    </lineage>
</organism>
<sequence>MSELIRRNPKRTQERLLNLRKIVGPQKNPKRRFVSDFDNEEYLKWTSVSCKGVDYGETHLVKGAGRLGELVDWCDDNCNKLYILGMNDIIFFENENDAAMFTLVWK</sequence>
<name>A0A381WZD8_9ZZZZ</name>
<dbReference type="EMBL" id="UINC01013399">
    <property type="protein sequence ID" value="SVA57919.1"/>
    <property type="molecule type" value="Genomic_DNA"/>
</dbReference>
<accession>A0A381WZD8</accession>
<gene>
    <name evidence="1" type="ORF">METZ01_LOCUS110773</name>
</gene>
<reference evidence="1" key="1">
    <citation type="submission" date="2018-05" db="EMBL/GenBank/DDBJ databases">
        <authorList>
            <person name="Lanie J.A."/>
            <person name="Ng W.-L."/>
            <person name="Kazmierczak K.M."/>
            <person name="Andrzejewski T.M."/>
            <person name="Davidsen T.M."/>
            <person name="Wayne K.J."/>
            <person name="Tettelin H."/>
            <person name="Glass J.I."/>
            <person name="Rusch D."/>
            <person name="Podicherti R."/>
            <person name="Tsui H.-C.T."/>
            <person name="Winkler M.E."/>
        </authorList>
    </citation>
    <scope>NUCLEOTIDE SEQUENCE</scope>
</reference>
<proteinExistence type="predicted"/>
<evidence type="ECO:0000313" key="1">
    <source>
        <dbReference type="EMBL" id="SVA57919.1"/>
    </source>
</evidence>
<protein>
    <submittedName>
        <fullName evidence="1">Uncharacterized protein</fullName>
    </submittedName>
</protein>
<dbReference type="AlphaFoldDB" id="A0A381WZD8"/>